<evidence type="ECO:0000313" key="4">
    <source>
        <dbReference type="EMBL" id="PAV23649.1"/>
    </source>
</evidence>
<dbReference type="EMBL" id="NBII01000001">
    <property type="protein sequence ID" value="PAV23649.1"/>
    <property type="molecule type" value="Genomic_DNA"/>
</dbReference>
<evidence type="ECO:0000313" key="5">
    <source>
        <dbReference type="Proteomes" id="UP000217199"/>
    </source>
</evidence>
<evidence type="ECO:0000256" key="1">
    <source>
        <dbReference type="PROSITE-ProRule" id="PRU00047"/>
    </source>
</evidence>
<organism evidence="4 5">
    <name type="scientific">Pyrrhoderma noxium</name>
    <dbReference type="NCBI Taxonomy" id="2282107"/>
    <lineage>
        <taxon>Eukaryota</taxon>
        <taxon>Fungi</taxon>
        <taxon>Dikarya</taxon>
        <taxon>Basidiomycota</taxon>
        <taxon>Agaricomycotina</taxon>
        <taxon>Agaricomycetes</taxon>
        <taxon>Hymenochaetales</taxon>
        <taxon>Hymenochaetaceae</taxon>
        <taxon>Pyrrhoderma</taxon>
    </lineage>
</organism>
<name>A0A286UVM1_9AGAM</name>
<keyword evidence="1" id="KW-0479">Metal-binding</keyword>
<dbReference type="AlphaFoldDB" id="A0A286UVM1"/>
<dbReference type="GO" id="GO:0008270">
    <property type="term" value="F:zinc ion binding"/>
    <property type="evidence" value="ECO:0007669"/>
    <property type="project" value="UniProtKB-KW"/>
</dbReference>
<feature type="domain" description="CCHC-type" evidence="3">
    <location>
        <begin position="400"/>
        <end position="413"/>
    </location>
</feature>
<feature type="compositionally biased region" description="Polar residues" evidence="2">
    <location>
        <begin position="36"/>
        <end position="47"/>
    </location>
</feature>
<reference evidence="4 5" key="1">
    <citation type="journal article" date="2017" name="Mol. Ecol.">
        <title>Comparative and population genomic landscape of Phellinus noxius: A hypervariable fungus causing root rot in trees.</title>
        <authorList>
            <person name="Chung C.L."/>
            <person name="Lee T.J."/>
            <person name="Akiba M."/>
            <person name="Lee H.H."/>
            <person name="Kuo T.H."/>
            <person name="Liu D."/>
            <person name="Ke H.M."/>
            <person name="Yokoi T."/>
            <person name="Roa M.B."/>
            <person name="Lu M.J."/>
            <person name="Chang Y.Y."/>
            <person name="Ann P.J."/>
            <person name="Tsai J.N."/>
            <person name="Chen C.Y."/>
            <person name="Tzean S.S."/>
            <person name="Ota Y."/>
            <person name="Hattori T."/>
            <person name="Sahashi N."/>
            <person name="Liou R.F."/>
            <person name="Kikuchi T."/>
            <person name="Tsai I.J."/>
        </authorList>
    </citation>
    <scope>NUCLEOTIDE SEQUENCE [LARGE SCALE GENOMIC DNA]</scope>
    <source>
        <strain evidence="4 5">FFPRI411160</strain>
    </source>
</reference>
<protein>
    <recommendedName>
        <fullName evidence="3">CCHC-type domain-containing protein</fullName>
    </recommendedName>
</protein>
<sequence length="559" mass="63173">MSQENISSTSQRTDASSITDRDRRAQRRAERRQEPENVNTEQETTAVSEDEYNINRLIFINELNYTETIQAATQDHISDRQATPRRVSTRWELIDADTDQNLLTNRKNKIQNFIKRNKDRHRRQLEIKTLSMSTKPHPDSKNISSAFTAVPKLAGKKNYREWNVRIVMACRALGREDLLTTEPAAASAAEISTRDGLLNAIVGTLPPEIYGMHIMETSVVKLVAAIKKEYELLTLAGRSMSQVSLFEIRNQYPHIKQFGEALIAMKTKIGDLKIDGIVVTDDTKLAAIKYITPKQYEYVLLNYENRIKTYNLTQADPADHKTLDPIDLINELASSFEEYREKTGAKIFENFGDRPPQYHPYFAPRGNAGRGRGGYRGRGGRGRGCGRSQYQQAAVHKPTCYNCGKGNHYAKDCWAGKSERTKKWEARNKNKGANSTEKGNSNNNNINNNYTERQIADSKDKGKGKAPETTKTANLFVEGSSTGNENKDFDMALLDAEFFDFGAAHEFTTDVSAIIAEANKCINHRHDIALLDSGANVHCTPYLDRLQNKRRDRIQGPNK</sequence>
<feature type="region of interest" description="Disordered" evidence="2">
    <location>
        <begin position="361"/>
        <end position="383"/>
    </location>
</feature>
<accession>A0A286UVM1</accession>
<dbReference type="OrthoDB" id="3111310at2759"/>
<keyword evidence="5" id="KW-1185">Reference proteome</keyword>
<comment type="caution">
    <text evidence="4">The sequence shown here is derived from an EMBL/GenBank/DDBJ whole genome shotgun (WGS) entry which is preliminary data.</text>
</comment>
<gene>
    <name evidence="4" type="ORF">PNOK_0071700</name>
</gene>
<evidence type="ECO:0000256" key="2">
    <source>
        <dbReference type="SAM" id="MobiDB-lite"/>
    </source>
</evidence>
<feature type="region of interest" description="Disordered" evidence="2">
    <location>
        <begin position="1"/>
        <end position="47"/>
    </location>
</feature>
<keyword evidence="1" id="KW-0863">Zinc-finger</keyword>
<evidence type="ECO:0000259" key="3">
    <source>
        <dbReference type="PROSITE" id="PS50158"/>
    </source>
</evidence>
<dbReference type="PROSITE" id="PS50158">
    <property type="entry name" value="ZF_CCHC"/>
    <property type="match status" value="1"/>
</dbReference>
<feature type="compositionally biased region" description="Low complexity" evidence="2">
    <location>
        <begin position="440"/>
        <end position="449"/>
    </location>
</feature>
<dbReference type="InParanoid" id="A0A286UVM1"/>
<feature type="compositionally biased region" description="Basic and acidic residues" evidence="2">
    <location>
        <begin position="19"/>
        <end position="35"/>
    </location>
</feature>
<feature type="region of interest" description="Disordered" evidence="2">
    <location>
        <begin position="420"/>
        <end position="450"/>
    </location>
</feature>
<dbReference type="SMART" id="SM00343">
    <property type="entry name" value="ZnF_C2HC"/>
    <property type="match status" value="1"/>
</dbReference>
<feature type="compositionally biased region" description="Polar residues" evidence="2">
    <location>
        <begin position="1"/>
        <end position="18"/>
    </location>
</feature>
<dbReference type="Proteomes" id="UP000217199">
    <property type="component" value="Unassembled WGS sequence"/>
</dbReference>
<dbReference type="Pfam" id="PF00098">
    <property type="entry name" value="zf-CCHC"/>
    <property type="match status" value="1"/>
</dbReference>
<proteinExistence type="predicted"/>
<dbReference type="GO" id="GO:0003676">
    <property type="term" value="F:nucleic acid binding"/>
    <property type="evidence" value="ECO:0007669"/>
    <property type="project" value="InterPro"/>
</dbReference>
<keyword evidence="1" id="KW-0862">Zinc</keyword>
<dbReference type="InterPro" id="IPR001878">
    <property type="entry name" value="Znf_CCHC"/>
</dbReference>